<keyword evidence="3" id="KW-1185">Reference proteome</keyword>
<dbReference type="AlphaFoldDB" id="A0A543FX25"/>
<dbReference type="EMBL" id="VFPH01000002">
    <property type="protein sequence ID" value="TQM38314.1"/>
    <property type="molecule type" value="Genomic_DNA"/>
</dbReference>
<evidence type="ECO:0000313" key="3">
    <source>
        <dbReference type="Proteomes" id="UP000319818"/>
    </source>
</evidence>
<evidence type="ECO:0000313" key="2">
    <source>
        <dbReference type="EMBL" id="TQM38314.1"/>
    </source>
</evidence>
<dbReference type="SUPFAM" id="SSF52980">
    <property type="entry name" value="Restriction endonuclease-like"/>
    <property type="match status" value="1"/>
</dbReference>
<protein>
    <submittedName>
        <fullName evidence="2">Uncharacterized protein DUF559</fullName>
    </submittedName>
</protein>
<comment type="caution">
    <text evidence="2">The sequence shown here is derived from an EMBL/GenBank/DDBJ whole genome shotgun (WGS) entry which is preliminary data.</text>
</comment>
<sequence>MPIDLCQPFRGTAAVVAGLVTPKVLRGPGFRRLFTGIYIRADVQITLEVRSRAAHLLLDGRGVLGGFSAAELLGASCAPLGAPAEVVVARGGMTSRRGLLVRRDEFASVEVTEVVGCAVTGPLRTAYDLARRLPLVEAVVAVDALAFAQGIVPADMLLMARRRLGSRGTAQLPEVVALSNPFAESPMETRIRLALHFAGLPPPVLQHPVGPYRLDMAYPELMVAVEYDGRDHLDPDRALRDLHRATYLGRCGWLVMRFRAAVVLGRPWWIASTVRDALHRAAQEQGLPAV</sequence>
<feature type="domain" description="DUF559" evidence="1">
    <location>
        <begin position="206"/>
        <end position="264"/>
    </location>
</feature>
<dbReference type="Proteomes" id="UP000319818">
    <property type="component" value="Unassembled WGS sequence"/>
</dbReference>
<reference evidence="2 3" key="1">
    <citation type="submission" date="2019-06" db="EMBL/GenBank/DDBJ databases">
        <title>Sequencing the genomes of 1000 actinobacteria strains.</title>
        <authorList>
            <person name="Klenk H.-P."/>
        </authorList>
    </citation>
    <scope>NUCLEOTIDE SEQUENCE [LARGE SCALE GENOMIC DNA]</scope>
    <source>
        <strain evidence="2 3">DSM 45511</strain>
    </source>
</reference>
<name>A0A543FX25_9PSEU</name>
<gene>
    <name evidence="2" type="ORF">FB388_5545</name>
</gene>
<dbReference type="InterPro" id="IPR007569">
    <property type="entry name" value="DUF559"/>
</dbReference>
<accession>A0A543FX25</accession>
<proteinExistence type="predicted"/>
<dbReference type="InterPro" id="IPR011335">
    <property type="entry name" value="Restrct_endonuc-II-like"/>
</dbReference>
<dbReference type="OrthoDB" id="3566910at2"/>
<organism evidence="2 3">
    <name type="scientific">Pseudonocardia cypriaca</name>
    <dbReference type="NCBI Taxonomy" id="882449"/>
    <lineage>
        <taxon>Bacteria</taxon>
        <taxon>Bacillati</taxon>
        <taxon>Actinomycetota</taxon>
        <taxon>Actinomycetes</taxon>
        <taxon>Pseudonocardiales</taxon>
        <taxon>Pseudonocardiaceae</taxon>
        <taxon>Pseudonocardia</taxon>
    </lineage>
</organism>
<dbReference type="RefSeq" id="WP_142105000.1">
    <property type="nucleotide sequence ID" value="NZ_VFPH01000002.1"/>
</dbReference>
<evidence type="ECO:0000259" key="1">
    <source>
        <dbReference type="Pfam" id="PF04480"/>
    </source>
</evidence>
<dbReference type="Pfam" id="PF04480">
    <property type="entry name" value="DUF559"/>
    <property type="match status" value="1"/>
</dbReference>
<dbReference type="Gene3D" id="3.40.960.10">
    <property type="entry name" value="VSR Endonuclease"/>
    <property type="match status" value="1"/>
</dbReference>